<organism evidence="2 3">
    <name type="scientific">Parenemella sanctibonifatiensis</name>
    <dbReference type="NCBI Taxonomy" id="2016505"/>
    <lineage>
        <taxon>Bacteria</taxon>
        <taxon>Bacillati</taxon>
        <taxon>Actinomycetota</taxon>
        <taxon>Actinomycetes</taxon>
        <taxon>Propionibacteriales</taxon>
        <taxon>Propionibacteriaceae</taxon>
        <taxon>Parenemella</taxon>
    </lineage>
</organism>
<keyword evidence="1" id="KW-0812">Transmembrane</keyword>
<keyword evidence="1" id="KW-1133">Transmembrane helix</keyword>
<name>A0A255EL12_9ACTN</name>
<feature type="transmembrane region" description="Helical" evidence="1">
    <location>
        <begin position="144"/>
        <end position="164"/>
    </location>
</feature>
<keyword evidence="3" id="KW-1185">Reference proteome</keyword>
<feature type="transmembrane region" description="Helical" evidence="1">
    <location>
        <begin position="23"/>
        <end position="44"/>
    </location>
</feature>
<keyword evidence="1" id="KW-0472">Membrane</keyword>
<evidence type="ECO:0008006" key="4">
    <source>
        <dbReference type="Google" id="ProtNLM"/>
    </source>
</evidence>
<comment type="caution">
    <text evidence="2">The sequence shown here is derived from an EMBL/GenBank/DDBJ whole genome shotgun (WGS) entry which is preliminary data.</text>
</comment>
<evidence type="ECO:0000256" key="1">
    <source>
        <dbReference type="SAM" id="Phobius"/>
    </source>
</evidence>
<dbReference type="Pfam" id="PF08592">
    <property type="entry name" value="Anthrone_oxy"/>
    <property type="match status" value="1"/>
</dbReference>
<protein>
    <recommendedName>
        <fullName evidence="4">DUF1772 domain-containing protein</fullName>
    </recommendedName>
</protein>
<evidence type="ECO:0000313" key="2">
    <source>
        <dbReference type="EMBL" id="OYN92228.1"/>
    </source>
</evidence>
<accession>A0A255EL12</accession>
<dbReference type="Proteomes" id="UP000216300">
    <property type="component" value="Unassembled WGS sequence"/>
</dbReference>
<gene>
    <name evidence="2" type="ORF">CGZ91_01580</name>
</gene>
<feature type="transmembrane region" description="Helical" evidence="1">
    <location>
        <begin position="91"/>
        <end position="114"/>
    </location>
</feature>
<sequence>MCTVFTLLAILSANPRSSVVDLLLFFTLAATGFVGCAEFASVCLVHPVIRRLPEDSQLVMEQGLLRTFGAAMPVGMTAAPILAGIGAGTTGNAWCIAAAVVLTIALIATILGNVPINLRTFFIKGTSAPEGFIPMRRRWDIFQAIRGSLQLIGFLLVCVAVATAP</sequence>
<dbReference type="EMBL" id="NMVJ01000001">
    <property type="protein sequence ID" value="OYN92228.1"/>
    <property type="molecule type" value="Genomic_DNA"/>
</dbReference>
<dbReference type="OrthoDB" id="4412667at2"/>
<dbReference type="InterPro" id="IPR013901">
    <property type="entry name" value="Anthrone_oxy"/>
</dbReference>
<feature type="transmembrane region" description="Helical" evidence="1">
    <location>
        <begin position="64"/>
        <end position="85"/>
    </location>
</feature>
<dbReference type="AlphaFoldDB" id="A0A255EL12"/>
<proteinExistence type="predicted"/>
<reference evidence="2 3" key="1">
    <citation type="submission" date="2017-07" db="EMBL/GenBank/DDBJ databases">
        <title>Draft whole genome sequences of clinical Proprionibacteriaceae strains.</title>
        <authorList>
            <person name="Bernier A.-M."/>
            <person name="Bernard K."/>
            <person name="Domingo M.-C."/>
        </authorList>
    </citation>
    <scope>NUCLEOTIDE SEQUENCE [LARGE SCALE GENOMIC DNA]</scope>
    <source>
        <strain evidence="2 3">NML 150081</strain>
    </source>
</reference>
<evidence type="ECO:0000313" key="3">
    <source>
        <dbReference type="Proteomes" id="UP000216300"/>
    </source>
</evidence>